<dbReference type="RefSeq" id="WP_318351228.1">
    <property type="nucleotide sequence ID" value="NZ_AP018694.1"/>
</dbReference>
<dbReference type="Proteomes" id="UP001193389">
    <property type="component" value="Chromosome"/>
</dbReference>
<evidence type="ECO:0000313" key="2">
    <source>
        <dbReference type="EMBL" id="BBE18309.1"/>
    </source>
</evidence>
<dbReference type="Gene3D" id="3.40.50.720">
    <property type="entry name" value="NAD(P)-binding Rossmann-like Domain"/>
    <property type="match status" value="1"/>
</dbReference>
<dbReference type="SMART" id="SM00881">
    <property type="entry name" value="CoA_binding"/>
    <property type="match status" value="1"/>
</dbReference>
<dbReference type="InterPro" id="IPR003781">
    <property type="entry name" value="CoA-bd"/>
</dbReference>
<dbReference type="AlphaFoldDB" id="A0A5K7SA17"/>
<dbReference type="Pfam" id="PF13380">
    <property type="entry name" value="CoA_binding_2"/>
    <property type="match status" value="1"/>
</dbReference>
<dbReference type="SUPFAM" id="SSF51735">
    <property type="entry name" value="NAD(P)-binding Rossmann-fold domains"/>
    <property type="match status" value="1"/>
</dbReference>
<gene>
    <name evidence="2" type="ORF">AQPE_2471</name>
</gene>
<sequence length="146" mass="16193">MNPLIDNFVSSKRIAVIGMSRSGKKFGNMAAKELKTKGYEIFPIHPEAQEIEGMNCFPNLKSLSGKVDGVWISIPPRNVSSVLEEAALIGLKNIWLQQGAWSNEVQQTIDQLNLSVVSKKCILMYAPPVKSVHKFHRTIVGIFGKL</sequence>
<feature type="domain" description="CoA-binding" evidence="1">
    <location>
        <begin position="8"/>
        <end position="100"/>
    </location>
</feature>
<reference evidence="2" key="1">
    <citation type="journal article" date="2020" name="Int. J. Syst. Evol. Microbiol.">
        <title>Aquipluma nitroreducens gen. nov. sp. nov., a novel facultatively anaerobic bacterium isolated from a freshwater lake.</title>
        <authorList>
            <person name="Watanabe M."/>
            <person name="Kojima H."/>
            <person name="Fukui M."/>
        </authorList>
    </citation>
    <scope>NUCLEOTIDE SEQUENCE</scope>
    <source>
        <strain evidence="2">MeG22</strain>
    </source>
</reference>
<name>A0A5K7SA17_9BACT</name>
<evidence type="ECO:0000259" key="1">
    <source>
        <dbReference type="SMART" id="SM00881"/>
    </source>
</evidence>
<protein>
    <recommendedName>
        <fullName evidence="1">CoA-binding domain-containing protein</fullName>
    </recommendedName>
</protein>
<keyword evidence="3" id="KW-1185">Reference proteome</keyword>
<dbReference type="PANTHER" id="PTHR33303">
    <property type="entry name" value="CYTOPLASMIC PROTEIN-RELATED"/>
    <property type="match status" value="1"/>
</dbReference>
<accession>A0A5K7SA17</accession>
<organism evidence="2 3">
    <name type="scientific">Aquipluma nitroreducens</name>
    <dbReference type="NCBI Taxonomy" id="2010828"/>
    <lineage>
        <taxon>Bacteria</taxon>
        <taxon>Pseudomonadati</taxon>
        <taxon>Bacteroidota</taxon>
        <taxon>Bacteroidia</taxon>
        <taxon>Marinilabiliales</taxon>
        <taxon>Prolixibacteraceae</taxon>
        <taxon>Aquipluma</taxon>
    </lineage>
</organism>
<dbReference type="InterPro" id="IPR036291">
    <property type="entry name" value="NAD(P)-bd_dom_sf"/>
</dbReference>
<dbReference type="PANTHER" id="PTHR33303:SF2">
    <property type="entry name" value="COA-BINDING DOMAIN-CONTAINING PROTEIN"/>
    <property type="match status" value="1"/>
</dbReference>
<proteinExistence type="predicted"/>
<dbReference type="EMBL" id="AP018694">
    <property type="protein sequence ID" value="BBE18309.1"/>
    <property type="molecule type" value="Genomic_DNA"/>
</dbReference>
<evidence type="ECO:0000313" key="3">
    <source>
        <dbReference type="Proteomes" id="UP001193389"/>
    </source>
</evidence>
<dbReference type="KEGG" id="anf:AQPE_2471"/>